<evidence type="ECO:0008006" key="6">
    <source>
        <dbReference type="Google" id="ProtNLM"/>
    </source>
</evidence>
<evidence type="ECO:0000256" key="2">
    <source>
        <dbReference type="ARBA" id="ARBA00022448"/>
    </source>
</evidence>
<dbReference type="AlphaFoldDB" id="D1PN38"/>
<keyword evidence="5" id="KW-1185">Reference proteome</keyword>
<dbReference type="HOGENOM" id="CLU_403810_0_0_9"/>
<dbReference type="GO" id="GO:0055052">
    <property type="term" value="C:ATP-binding cassette (ABC) transporter complex, substrate-binding subunit-containing"/>
    <property type="evidence" value="ECO:0007669"/>
    <property type="project" value="TreeGrafter"/>
</dbReference>
<evidence type="ECO:0000256" key="3">
    <source>
        <dbReference type="ARBA" id="ARBA00022729"/>
    </source>
</evidence>
<dbReference type="InterPro" id="IPR006059">
    <property type="entry name" value="SBP"/>
</dbReference>
<accession>D1PN38</accession>
<sequence>MWIEKEVALEPDPSDILALTTTTDGQLLCATVQSNGEASQKVDVLSSSDGYTWDATPVYSVEVPGTCIEASLTESGVLVLTRTEDEEQIWYGAKETECSQVQPADSEVTDINNIQFVNSDSFLMAGRDTNNQSVAAIFSLRDGRMVTKVGAGTEWGGFAQHGDELAFISETGKLSTLKANGEIQEGNVEGLENIIAAYCDSQGNYYYADSEGIYRVAAGGTLKEEITPSSGFAFSVQGKVITNLAYFQDSFFCVVKDTSDDSAQLYSYTFDPDATPSEQIELTVWSLSDSPTVRRVLSEYQQQHNDIAIQYTVAGSDDLATEDVLKALNTELLAGSGPDLIVFDGIDVTPYIENGVLADLNESLQEFSILDSIKNAFSVDGKTYIAAARYAIPSIWGTAEDMDQITDLSSFIEFVKSCPPRDDYNLSDNAYYTALPEEDKYAVSFMTPQEILQFLMSTSASELITDNTLNQEQLQQLFQAIESIGTYYNMASYRTEQEDDSIVYSDGGDSITISGASREVINKRARIGRNLIDSPAFLGWITKNWEGQAPELKSAPGLCERAYSPKVLLGINASSPNQEAAKDLLKAFFASDIQNTVVGDGLPVIESSLDARIDAAVETYGTDREMLADFLKGVKTPVIVDEVIADKLLPYAEALAKGQQDAASATQAAEKDLRLYLAERG</sequence>
<dbReference type="GO" id="GO:0015768">
    <property type="term" value="P:maltose transport"/>
    <property type="evidence" value="ECO:0007669"/>
    <property type="project" value="TreeGrafter"/>
</dbReference>
<comment type="caution">
    <text evidence="4">The sequence shown here is derived from an EMBL/GenBank/DDBJ whole genome shotgun (WGS) entry which is preliminary data.</text>
</comment>
<keyword evidence="3" id="KW-0732">Signal</keyword>
<reference evidence="4" key="1">
    <citation type="submission" date="2009-12" db="EMBL/GenBank/DDBJ databases">
        <authorList>
            <person name="Weinstock G."/>
            <person name="Sodergren E."/>
            <person name="Clifton S."/>
            <person name="Fulton L."/>
            <person name="Fulton B."/>
            <person name="Courtney L."/>
            <person name="Fronick C."/>
            <person name="Harrison M."/>
            <person name="Strong C."/>
            <person name="Farmer C."/>
            <person name="Delahaunty K."/>
            <person name="Markovic C."/>
            <person name="Hall O."/>
            <person name="Minx P."/>
            <person name="Tomlinson C."/>
            <person name="Mitreva M."/>
            <person name="Nelson J."/>
            <person name="Hou S."/>
            <person name="Wollam A."/>
            <person name="Pepin K.H."/>
            <person name="Johnson M."/>
            <person name="Bhonagiri V."/>
            <person name="Nash W.E."/>
            <person name="Warren W."/>
            <person name="Chinwalla A."/>
            <person name="Mardis E.R."/>
            <person name="Wilson R.K."/>
        </authorList>
    </citation>
    <scope>NUCLEOTIDE SEQUENCE [LARGE SCALE GENOMIC DNA]</scope>
    <source>
        <strain evidence="4">DSM 15176</strain>
    </source>
</reference>
<dbReference type="GO" id="GO:1901982">
    <property type="term" value="F:maltose binding"/>
    <property type="evidence" value="ECO:0007669"/>
    <property type="project" value="TreeGrafter"/>
</dbReference>
<proteinExistence type="inferred from homology"/>
<evidence type="ECO:0000313" key="4">
    <source>
        <dbReference type="EMBL" id="EFB75973.1"/>
    </source>
</evidence>
<evidence type="ECO:0000256" key="1">
    <source>
        <dbReference type="ARBA" id="ARBA00008520"/>
    </source>
</evidence>
<dbReference type="STRING" id="411471.SUBVAR_05753"/>
<keyword evidence="2" id="KW-0813">Transport</keyword>
<dbReference type="SUPFAM" id="SSF101898">
    <property type="entry name" value="NHL repeat"/>
    <property type="match status" value="1"/>
</dbReference>
<protein>
    <recommendedName>
        <fullName evidence="6">ABC transporter, solute-binding protein</fullName>
    </recommendedName>
</protein>
<dbReference type="EMBL" id="ACBY02000023">
    <property type="protein sequence ID" value="EFB75973.1"/>
    <property type="molecule type" value="Genomic_DNA"/>
</dbReference>
<dbReference type="PANTHER" id="PTHR30061:SF50">
    <property type="entry name" value="MALTOSE_MALTODEXTRIN-BINDING PERIPLASMIC PROTEIN"/>
    <property type="match status" value="1"/>
</dbReference>
<dbReference type="PANTHER" id="PTHR30061">
    <property type="entry name" value="MALTOSE-BINDING PERIPLASMIC PROTEIN"/>
    <property type="match status" value="1"/>
</dbReference>
<comment type="similarity">
    <text evidence="1">Belongs to the bacterial solute-binding protein 1 family.</text>
</comment>
<dbReference type="GO" id="GO:0042956">
    <property type="term" value="P:maltodextrin transmembrane transport"/>
    <property type="evidence" value="ECO:0007669"/>
    <property type="project" value="TreeGrafter"/>
</dbReference>
<evidence type="ECO:0000313" key="5">
    <source>
        <dbReference type="Proteomes" id="UP000003438"/>
    </source>
</evidence>
<dbReference type="Gene3D" id="3.40.190.10">
    <property type="entry name" value="Periplasmic binding protein-like II"/>
    <property type="match status" value="2"/>
</dbReference>
<gene>
    <name evidence="4" type="ORF">SUBVAR_05753</name>
</gene>
<dbReference type="Pfam" id="PF13416">
    <property type="entry name" value="SBP_bac_8"/>
    <property type="match status" value="1"/>
</dbReference>
<dbReference type="Proteomes" id="UP000003438">
    <property type="component" value="Unassembled WGS sequence"/>
</dbReference>
<name>D1PN38_9FIRM</name>
<dbReference type="eggNOG" id="COG1653">
    <property type="taxonomic scope" value="Bacteria"/>
</dbReference>
<dbReference type="SUPFAM" id="SSF53850">
    <property type="entry name" value="Periplasmic binding protein-like II"/>
    <property type="match status" value="1"/>
</dbReference>
<organism evidence="4 5">
    <name type="scientific">Subdoligranulum variabile DSM 15176</name>
    <dbReference type="NCBI Taxonomy" id="411471"/>
    <lineage>
        <taxon>Bacteria</taxon>
        <taxon>Bacillati</taxon>
        <taxon>Bacillota</taxon>
        <taxon>Clostridia</taxon>
        <taxon>Eubacteriales</taxon>
        <taxon>Oscillospiraceae</taxon>
        <taxon>Subdoligranulum</taxon>
    </lineage>
</organism>